<keyword evidence="2" id="KW-1185">Reference proteome</keyword>
<sequence length="174" mass="19856">MYETRPIKNYMYGMGFDHSFGLSFITQWLKPDLMIESGAFKGHLTWVLRQAMPETPIVSILHKRKKAHSISALSAHASFSLAFFYLTGGGYSCFASSDEALIRFRRKKFWEKACGPGEAWWGVRGHMRDNFNNSNKAIAYSEHLQNSRFVESVLDLYWELPPVAGAFTNSSDEI</sequence>
<dbReference type="PANTHER" id="PTHR36362">
    <property type="entry name" value="DNA-DIRECTED RNA POLYMERASE SUBUNIT BETA"/>
    <property type="match status" value="1"/>
</dbReference>
<gene>
    <name evidence="1" type="ORF">Adt_00198</name>
</gene>
<dbReference type="AlphaFoldDB" id="A0ABD1VPD9"/>
<proteinExistence type="predicted"/>
<reference evidence="2" key="1">
    <citation type="submission" date="2024-07" db="EMBL/GenBank/DDBJ databases">
        <title>Two chromosome-level genome assemblies of Korean endemic species Abeliophyllum distichum and Forsythia ovata (Oleaceae).</title>
        <authorList>
            <person name="Jang H."/>
        </authorList>
    </citation>
    <scope>NUCLEOTIDE SEQUENCE [LARGE SCALE GENOMIC DNA]</scope>
</reference>
<dbReference type="PANTHER" id="PTHR36362:SF1">
    <property type="entry name" value="DNA-DIRECTED RNA POLYMERASE SUBUNIT BETA"/>
    <property type="match status" value="1"/>
</dbReference>
<accession>A0ABD1VPD9</accession>
<organism evidence="1 2">
    <name type="scientific">Abeliophyllum distichum</name>
    <dbReference type="NCBI Taxonomy" id="126358"/>
    <lineage>
        <taxon>Eukaryota</taxon>
        <taxon>Viridiplantae</taxon>
        <taxon>Streptophyta</taxon>
        <taxon>Embryophyta</taxon>
        <taxon>Tracheophyta</taxon>
        <taxon>Spermatophyta</taxon>
        <taxon>Magnoliopsida</taxon>
        <taxon>eudicotyledons</taxon>
        <taxon>Gunneridae</taxon>
        <taxon>Pentapetalae</taxon>
        <taxon>asterids</taxon>
        <taxon>lamiids</taxon>
        <taxon>Lamiales</taxon>
        <taxon>Oleaceae</taxon>
        <taxon>Forsythieae</taxon>
        <taxon>Abeliophyllum</taxon>
    </lineage>
</organism>
<comment type="caution">
    <text evidence="1">The sequence shown here is derived from an EMBL/GenBank/DDBJ whole genome shotgun (WGS) entry which is preliminary data.</text>
</comment>
<protein>
    <submittedName>
        <fullName evidence="1">Uncharacterized protein</fullName>
    </submittedName>
</protein>
<dbReference type="Proteomes" id="UP001604336">
    <property type="component" value="Unassembled WGS sequence"/>
</dbReference>
<evidence type="ECO:0000313" key="1">
    <source>
        <dbReference type="EMBL" id="KAL2539220.1"/>
    </source>
</evidence>
<evidence type="ECO:0000313" key="2">
    <source>
        <dbReference type="Proteomes" id="UP001604336"/>
    </source>
</evidence>
<dbReference type="EMBL" id="JBFOLK010000001">
    <property type="protein sequence ID" value="KAL2539220.1"/>
    <property type="molecule type" value="Genomic_DNA"/>
</dbReference>
<name>A0ABD1VPD9_9LAMI</name>